<dbReference type="Gene3D" id="3.90.1300.10">
    <property type="entry name" value="Amidase signature (AS) domain"/>
    <property type="match status" value="1"/>
</dbReference>
<feature type="domain" description="Amidase" evidence="2">
    <location>
        <begin position="53"/>
        <end position="515"/>
    </location>
</feature>
<dbReference type="InterPro" id="IPR036928">
    <property type="entry name" value="AS_sf"/>
</dbReference>
<dbReference type="PANTHER" id="PTHR42678">
    <property type="entry name" value="AMIDASE"/>
    <property type="match status" value="1"/>
</dbReference>
<proteinExistence type="predicted"/>
<accession>A0AAD7BRU2</accession>
<feature type="chain" id="PRO_5042116796" evidence="1">
    <location>
        <begin position="21"/>
        <end position="550"/>
    </location>
</feature>
<dbReference type="Proteomes" id="UP001221142">
    <property type="component" value="Unassembled WGS sequence"/>
</dbReference>
<evidence type="ECO:0000313" key="4">
    <source>
        <dbReference type="Proteomes" id="UP001221142"/>
    </source>
</evidence>
<dbReference type="EMBL" id="JARKIF010000010">
    <property type="protein sequence ID" value="KAJ7628847.1"/>
    <property type="molecule type" value="Genomic_DNA"/>
</dbReference>
<dbReference type="PANTHER" id="PTHR42678:SF34">
    <property type="entry name" value="OS04G0183300 PROTEIN"/>
    <property type="match status" value="1"/>
</dbReference>
<dbReference type="SUPFAM" id="SSF75304">
    <property type="entry name" value="Amidase signature (AS) enzymes"/>
    <property type="match status" value="1"/>
</dbReference>
<organism evidence="3 4">
    <name type="scientific">Roridomyces roridus</name>
    <dbReference type="NCBI Taxonomy" id="1738132"/>
    <lineage>
        <taxon>Eukaryota</taxon>
        <taxon>Fungi</taxon>
        <taxon>Dikarya</taxon>
        <taxon>Basidiomycota</taxon>
        <taxon>Agaricomycotina</taxon>
        <taxon>Agaricomycetes</taxon>
        <taxon>Agaricomycetidae</taxon>
        <taxon>Agaricales</taxon>
        <taxon>Marasmiineae</taxon>
        <taxon>Mycenaceae</taxon>
        <taxon>Roridomyces</taxon>
    </lineage>
</organism>
<dbReference type="InterPro" id="IPR023631">
    <property type="entry name" value="Amidase_dom"/>
</dbReference>
<name>A0AAD7BRU2_9AGAR</name>
<gene>
    <name evidence="3" type="ORF">FB45DRAFT_1004315</name>
</gene>
<comment type="caution">
    <text evidence="3">The sequence shown here is derived from an EMBL/GenBank/DDBJ whole genome shotgun (WGS) entry which is preliminary data.</text>
</comment>
<dbReference type="Pfam" id="PF01425">
    <property type="entry name" value="Amidase"/>
    <property type="match status" value="1"/>
</dbReference>
<keyword evidence="4" id="KW-1185">Reference proteome</keyword>
<evidence type="ECO:0000256" key="1">
    <source>
        <dbReference type="SAM" id="SignalP"/>
    </source>
</evidence>
<keyword evidence="1" id="KW-0732">Signal</keyword>
<evidence type="ECO:0000313" key="3">
    <source>
        <dbReference type="EMBL" id="KAJ7628847.1"/>
    </source>
</evidence>
<evidence type="ECO:0000259" key="2">
    <source>
        <dbReference type="Pfam" id="PF01425"/>
    </source>
</evidence>
<feature type="signal peptide" evidence="1">
    <location>
        <begin position="1"/>
        <end position="20"/>
    </location>
</feature>
<sequence length="550" mass="57520">MLPRWLALALVLFCAHLVHSFSFGTAPPLPDLYEASIADLQAGLDAGQFTSVDLVKAYFARIEEVNLNGPALRAVLEMNPSALAEAAKLDQERKITGKRSALHGIPVLLKDNIATVASEGLNTTAGSFALLGSIVPEDAGVVKRLRAAGAIILGKANLSEWAHFRGNIASGWSGRGGQSTNAYFPNADPCGSSSGSGIAASIGLAAVTLGSETDGSITCPTSNNNLAGIKPTVGLTSRAGVVPISDRQDTVGPMTRSVTDAAIVLSIIAGKDPNDNFTLAQPPIVPDFTKALNKNALRGKRIGVPRRVFLNDSLSGNDPSLGVAFEEALNTIRALGATVVDPADLPSAEDFVTSNNETIVLNTDFKVQLNAYFAALLKNPSGVRTLADLIKFDDANAALEEPTGFEDQSQFIESEATTGRNASYFAALAADHDIGSTRGVDFVLKTFNLDALVLPAPGLTSSIAAVVGYPIVTVPMGFYPANVTIGSAGPETVYPAPGVPFGLSFISTAFTDFELIGFAFAYEQKTQTRLARKAFPAAIPKTQLVDVIGK</sequence>
<protein>
    <submittedName>
        <fullName evidence="3">Amidase signature enzyme</fullName>
    </submittedName>
</protein>
<dbReference type="AlphaFoldDB" id="A0AAD7BRU2"/>
<reference evidence="3" key="1">
    <citation type="submission" date="2023-03" db="EMBL/GenBank/DDBJ databases">
        <title>Massive genome expansion in bonnet fungi (Mycena s.s.) driven by repeated elements and novel gene families across ecological guilds.</title>
        <authorList>
            <consortium name="Lawrence Berkeley National Laboratory"/>
            <person name="Harder C.B."/>
            <person name="Miyauchi S."/>
            <person name="Viragh M."/>
            <person name="Kuo A."/>
            <person name="Thoen E."/>
            <person name="Andreopoulos B."/>
            <person name="Lu D."/>
            <person name="Skrede I."/>
            <person name="Drula E."/>
            <person name="Henrissat B."/>
            <person name="Morin E."/>
            <person name="Kohler A."/>
            <person name="Barry K."/>
            <person name="LaButti K."/>
            <person name="Morin E."/>
            <person name="Salamov A."/>
            <person name="Lipzen A."/>
            <person name="Mereny Z."/>
            <person name="Hegedus B."/>
            <person name="Baldrian P."/>
            <person name="Stursova M."/>
            <person name="Weitz H."/>
            <person name="Taylor A."/>
            <person name="Grigoriev I.V."/>
            <person name="Nagy L.G."/>
            <person name="Martin F."/>
            <person name="Kauserud H."/>
        </authorList>
    </citation>
    <scope>NUCLEOTIDE SEQUENCE</scope>
    <source>
        <strain evidence="3">9284</strain>
    </source>
</reference>